<dbReference type="InterPro" id="IPR036390">
    <property type="entry name" value="WH_DNA-bd_sf"/>
</dbReference>
<reference evidence="1 2" key="2">
    <citation type="submission" date="2020-08" db="EMBL/GenBank/DDBJ databases">
        <authorList>
            <person name="Partida-Martinez L."/>
            <person name="Huntemann M."/>
            <person name="Clum A."/>
            <person name="Wang J."/>
            <person name="Palaniappan K."/>
            <person name="Ritter S."/>
            <person name="Chen I.-M."/>
            <person name="Stamatis D."/>
            <person name="Reddy T."/>
            <person name="O'Malley R."/>
            <person name="Daum C."/>
            <person name="Shapiro N."/>
            <person name="Ivanova N."/>
            <person name="Kyrpides N."/>
            <person name="Woyke T."/>
        </authorList>
    </citation>
    <scope>NUCLEOTIDE SEQUENCE [LARGE SCALE GENOMIC DNA]</scope>
    <source>
        <strain evidence="1 2">AS2.23</strain>
    </source>
</reference>
<proteinExistence type="predicted"/>
<reference evidence="1 2" key="1">
    <citation type="submission" date="2020-08" db="EMBL/GenBank/DDBJ databases">
        <title>The Agave Microbiome: Exploring the role of microbial communities in plant adaptations to desert environments.</title>
        <authorList>
            <person name="Partida-Martinez L.P."/>
        </authorList>
    </citation>
    <scope>NUCLEOTIDE SEQUENCE [LARGE SCALE GENOMIC DNA]</scope>
    <source>
        <strain evidence="1 2">AS2.23</strain>
    </source>
</reference>
<gene>
    <name evidence="1" type="ORF">FHR75_004465</name>
</gene>
<organism evidence="1 2">
    <name type="scientific">Kineococcus radiotolerans</name>
    <dbReference type="NCBI Taxonomy" id="131568"/>
    <lineage>
        <taxon>Bacteria</taxon>
        <taxon>Bacillati</taxon>
        <taxon>Actinomycetota</taxon>
        <taxon>Actinomycetes</taxon>
        <taxon>Kineosporiales</taxon>
        <taxon>Kineosporiaceae</taxon>
        <taxon>Kineococcus</taxon>
    </lineage>
</organism>
<accession>A0A7W4TRF5</accession>
<name>A0A7W4TRF5_KINRA</name>
<dbReference type="SUPFAM" id="SSF46785">
    <property type="entry name" value="Winged helix' DNA-binding domain"/>
    <property type="match status" value="1"/>
</dbReference>
<evidence type="ECO:0008006" key="3">
    <source>
        <dbReference type="Google" id="ProtNLM"/>
    </source>
</evidence>
<dbReference type="RefSeq" id="WP_183393219.1">
    <property type="nucleotide sequence ID" value="NZ_JACHVY010000012.1"/>
</dbReference>
<evidence type="ECO:0000313" key="1">
    <source>
        <dbReference type="EMBL" id="MBB2903622.1"/>
    </source>
</evidence>
<dbReference type="Proteomes" id="UP000533269">
    <property type="component" value="Unassembled WGS sequence"/>
</dbReference>
<dbReference type="AlphaFoldDB" id="A0A7W4TRF5"/>
<sequence length="178" mass="19627">MKPSDVLLHPLRLRIVQAFLGDRTLTTGELREELADAPSATLYRQVGVLADAGVLEVVGERKVRGALERSYRLRTGAASVGAQDAAAMSVEEHRQAFTMFVLALLEDYERYLARGDVDLARDLVGYRQAAMHLSDAELRDLLDDLAGVLRPRLELPPAPGRTRRRLSTVLLPDARPGT</sequence>
<protein>
    <recommendedName>
        <fullName evidence="3">Regulatory protein ArsR</fullName>
    </recommendedName>
</protein>
<comment type="caution">
    <text evidence="1">The sequence shown here is derived from an EMBL/GenBank/DDBJ whole genome shotgun (WGS) entry which is preliminary data.</text>
</comment>
<dbReference type="EMBL" id="JACHVY010000012">
    <property type="protein sequence ID" value="MBB2903622.1"/>
    <property type="molecule type" value="Genomic_DNA"/>
</dbReference>
<dbReference type="Gene3D" id="1.10.10.10">
    <property type="entry name" value="Winged helix-like DNA-binding domain superfamily/Winged helix DNA-binding domain"/>
    <property type="match status" value="1"/>
</dbReference>
<evidence type="ECO:0000313" key="2">
    <source>
        <dbReference type="Proteomes" id="UP000533269"/>
    </source>
</evidence>
<dbReference type="InterPro" id="IPR036388">
    <property type="entry name" value="WH-like_DNA-bd_sf"/>
</dbReference>
<dbReference type="Pfam" id="PF12840">
    <property type="entry name" value="HTH_20"/>
    <property type="match status" value="1"/>
</dbReference>
<dbReference type="Gene3D" id="6.10.140.2180">
    <property type="match status" value="1"/>
</dbReference>